<evidence type="ECO:0000313" key="1">
    <source>
        <dbReference type="EMBL" id="JAD69216.1"/>
    </source>
</evidence>
<reference evidence="1" key="2">
    <citation type="journal article" date="2015" name="Data Brief">
        <title>Shoot transcriptome of the giant reed, Arundo donax.</title>
        <authorList>
            <person name="Barrero R.A."/>
            <person name="Guerrero F.D."/>
            <person name="Moolhuijzen P."/>
            <person name="Goolsby J.A."/>
            <person name="Tidwell J."/>
            <person name="Bellgard S.E."/>
            <person name="Bellgard M.I."/>
        </authorList>
    </citation>
    <scope>NUCLEOTIDE SEQUENCE</scope>
    <source>
        <tissue evidence="1">Shoot tissue taken approximately 20 cm above the soil surface</tissue>
    </source>
</reference>
<name>A0A0A9C0X5_ARUDO</name>
<reference evidence="1" key="1">
    <citation type="submission" date="2014-09" db="EMBL/GenBank/DDBJ databases">
        <authorList>
            <person name="Magalhaes I.L.F."/>
            <person name="Oliveira U."/>
            <person name="Santos F.R."/>
            <person name="Vidigal T.H.D.A."/>
            <person name="Brescovit A.D."/>
            <person name="Santos A.J."/>
        </authorList>
    </citation>
    <scope>NUCLEOTIDE SEQUENCE</scope>
    <source>
        <tissue evidence="1">Shoot tissue taken approximately 20 cm above the soil surface</tissue>
    </source>
</reference>
<organism evidence="1">
    <name type="scientific">Arundo donax</name>
    <name type="common">Giant reed</name>
    <name type="synonym">Donax arundinaceus</name>
    <dbReference type="NCBI Taxonomy" id="35708"/>
    <lineage>
        <taxon>Eukaryota</taxon>
        <taxon>Viridiplantae</taxon>
        <taxon>Streptophyta</taxon>
        <taxon>Embryophyta</taxon>
        <taxon>Tracheophyta</taxon>
        <taxon>Spermatophyta</taxon>
        <taxon>Magnoliopsida</taxon>
        <taxon>Liliopsida</taxon>
        <taxon>Poales</taxon>
        <taxon>Poaceae</taxon>
        <taxon>PACMAD clade</taxon>
        <taxon>Arundinoideae</taxon>
        <taxon>Arundineae</taxon>
        <taxon>Arundo</taxon>
    </lineage>
</organism>
<dbReference type="EMBL" id="GBRH01228679">
    <property type="protein sequence ID" value="JAD69216.1"/>
    <property type="molecule type" value="Transcribed_RNA"/>
</dbReference>
<dbReference type="AlphaFoldDB" id="A0A0A9C0X5"/>
<proteinExistence type="predicted"/>
<sequence length="25" mass="2922">MIFIHSIFLVSHLDLIKSPYILSFS</sequence>
<accession>A0A0A9C0X5</accession>
<protein>
    <submittedName>
        <fullName evidence="1">Uncharacterized protein</fullName>
    </submittedName>
</protein>